<organism evidence="1">
    <name type="scientific">Hordeum vulgare subsp. vulgare</name>
    <name type="common">Domesticated barley</name>
    <dbReference type="NCBI Taxonomy" id="112509"/>
    <lineage>
        <taxon>Eukaryota</taxon>
        <taxon>Viridiplantae</taxon>
        <taxon>Streptophyta</taxon>
        <taxon>Embryophyta</taxon>
        <taxon>Tracheophyta</taxon>
        <taxon>Spermatophyta</taxon>
        <taxon>Magnoliopsida</taxon>
        <taxon>Liliopsida</taxon>
        <taxon>Poales</taxon>
        <taxon>Poaceae</taxon>
        <taxon>BOP clade</taxon>
        <taxon>Pooideae</taxon>
        <taxon>Triticodae</taxon>
        <taxon>Triticeae</taxon>
        <taxon>Hordeinae</taxon>
        <taxon>Hordeum</taxon>
    </lineage>
</organism>
<evidence type="ECO:0000313" key="1">
    <source>
        <dbReference type="EMBL" id="BAJ92536.1"/>
    </source>
</evidence>
<proteinExistence type="evidence at transcript level"/>
<sequence length="64" mass="7486">MIILSYEPKEALLCLLQDVVSPFNCTRKLCTKVLDTQRPPMYLFFLCASRSEFTIFPSDMQVHR</sequence>
<reference evidence="1" key="1">
    <citation type="journal article" date="2011" name="Plant Physiol.">
        <title>Comprehensive sequence analysis of 24,783 barley full-length cDNAs derived from 12 clone libraries.</title>
        <authorList>
            <person name="Matsumoto T."/>
            <person name="Tanaka T."/>
            <person name="Sakai H."/>
            <person name="Amano N."/>
            <person name="Kanamori H."/>
            <person name="Kurita K."/>
            <person name="Kikuta A."/>
            <person name="Kamiya K."/>
            <person name="Yamamoto M."/>
            <person name="Ikawa H."/>
            <person name="Fujii N."/>
            <person name="Hori K."/>
            <person name="Itoh T."/>
            <person name="Sato K."/>
        </authorList>
    </citation>
    <scope>NUCLEOTIDE SEQUENCE</scope>
    <source>
        <tissue evidence="1">Leaf</tissue>
    </source>
</reference>
<dbReference type="EMBL" id="AK361329">
    <property type="protein sequence ID" value="BAJ92536.1"/>
    <property type="molecule type" value="mRNA"/>
</dbReference>
<protein>
    <submittedName>
        <fullName evidence="1">Predicted protein</fullName>
    </submittedName>
</protein>
<name>F2DBR5_HORVV</name>
<dbReference type="AlphaFoldDB" id="F2DBR5"/>
<accession>F2DBR5</accession>